<accession>A0A0A8ZL38</accession>
<organism evidence="1">
    <name type="scientific">Arundo donax</name>
    <name type="common">Giant reed</name>
    <name type="synonym">Donax arundinaceus</name>
    <dbReference type="NCBI Taxonomy" id="35708"/>
    <lineage>
        <taxon>Eukaryota</taxon>
        <taxon>Viridiplantae</taxon>
        <taxon>Streptophyta</taxon>
        <taxon>Embryophyta</taxon>
        <taxon>Tracheophyta</taxon>
        <taxon>Spermatophyta</taxon>
        <taxon>Magnoliopsida</taxon>
        <taxon>Liliopsida</taxon>
        <taxon>Poales</taxon>
        <taxon>Poaceae</taxon>
        <taxon>PACMAD clade</taxon>
        <taxon>Arundinoideae</taxon>
        <taxon>Arundineae</taxon>
        <taxon>Arundo</taxon>
    </lineage>
</organism>
<sequence length="25" mass="2965">MPERTCDIIVIHFPFTFPNFLIILS</sequence>
<reference evidence="1" key="2">
    <citation type="journal article" date="2015" name="Data Brief">
        <title>Shoot transcriptome of the giant reed, Arundo donax.</title>
        <authorList>
            <person name="Barrero R.A."/>
            <person name="Guerrero F.D."/>
            <person name="Moolhuijzen P."/>
            <person name="Goolsby J.A."/>
            <person name="Tidwell J."/>
            <person name="Bellgard S.E."/>
            <person name="Bellgard M.I."/>
        </authorList>
    </citation>
    <scope>NUCLEOTIDE SEQUENCE</scope>
    <source>
        <tissue evidence="1">Shoot tissue taken approximately 20 cm above the soil surface</tissue>
    </source>
</reference>
<reference evidence="1" key="1">
    <citation type="submission" date="2014-09" db="EMBL/GenBank/DDBJ databases">
        <authorList>
            <person name="Magalhaes I.L.F."/>
            <person name="Oliveira U."/>
            <person name="Santos F.R."/>
            <person name="Vidigal T.H.D.A."/>
            <person name="Brescovit A.D."/>
            <person name="Santos A.J."/>
        </authorList>
    </citation>
    <scope>NUCLEOTIDE SEQUENCE</scope>
    <source>
        <tissue evidence="1">Shoot tissue taken approximately 20 cm above the soil surface</tissue>
    </source>
</reference>
<dbReference type="EMBL" id="GBRH01260430">
    <property type="protein sequence ID" value="JAD37465.1"/>
    <property type="molecule type" value="Transcribed_RNA"/>
</dbReference>
<protein>
    <submittedName>
        <fullName evidence="1">Uncharacterized protein</fullName>
    </submittedName>
</protein>
<proteinExistence type="predicted"/>
<dbReference type="AlphaFoldDB" id="A0A0A8ZL38"/>
<evidence type="ECO:0000313" key="1">
    <source>
        <dbReference type="EMBL" id="JAD37465.1"/>
    </source>
</evidence>
<name>A0A0A8ZL38_ARUDO</name>